<evidence type="ECO:0000313" key="1">
    <source>
        <dbReference type="EMBL" id="NYJ22523.1"/>
    </source>
</evidence>
<organism evidence="1 2">
    <name type="scientific">Leifsonia shinshuensis</name>
    <dbReference type="NCBI Taxonomy" id="150026"/>
    <lineage>
        <taxon>Bacteria</taxon>
        <taxon>Bacillati</taxon>
        <taxon>Actinomycetota</taxon>
        <taxon>Actinomycetes</taxon>
        <taxon>Micrococcales</taxon>
        <taxon>Microbacteriaceae</taxon>
        <taxon>Leifsonia</taxon>
    </lineage>
</organism>
<protein>
    <recommendedName>
        <fullName evidence="3">Rhamnosyltransferase</fullName>
    </recommendedName>
</protein>
<evidence type="ECO:0000313" key="2">
    <source>
        <dbReference type="Proteomes" id="UP000578352"/>
    </source>
</evidence>
<dbReference type="AlphaFoldDB" id="A0A853CRJ4"/>
<gene>
    <name evidence="1" type="ORF">HNR13_000810</name>
</gene>
<comment type="caution">
    <text evidence="1">The sequence shown here is derived from an EMBL/GenBank/DDBJ whole genome shotgun (WGS) entry which is preliminary data.</text>
</comment>
<name>A0A853CRJ4_9MICO</name>
<proteinExistence type="predicted"/>
<dbReference type="Proteomes" id="UP000578352">
    <property type="component" value="Unassembled WGS sequence"/>
</dbReference>
<dbReference type="RefSeq" id="WP_179604560.1">
    <property type="nucleotide sequence ID" value="NZ_BAABEH010000001.1"/>
</dbReference>
<accession>A0A853CRJ4</accession>
<sequence>MPQDFDHFVITRFAVRWRAEDPPPDEAWLRYRIGLFEAVCLPSVASQVGAQFTWLLLLDEGCRAPWLEAELAELGADGVFEVVWLTDVFWSSIDRVVTERATAPHVITTRLDSDDAIARDYLGRVQATFDGQDRLYVNFQRGFQFERDGALYSYLHPANAFLSFIERRTENTPVRTVFSSTAHPDAAKYGDVLQVSAPPCWIIVVHGANLLNEVHPVAWRLRPEALGDRFEVALPLAPVTGRDLVASRIRTLRHQAVRVFTRWRIGKQILLNLAQGDRVQAQRTDGSG</sequence>
<dbReference type="Pfam" id="PF11316">
    <property type="entry name" value="Rhamno_transf"/>
    <property type="match status" value="1"/>
</dbReference>
<evidence type="ECO:0008006" key="3">
    <source>
        <dbReference type="Google" id="ProtNLM"/>
    </source>
</evidence>
<dbReference type="EMBL" id="JACCFL010000001">
    <property type="protein sequence ID" value="NYJ22523.1"/>
    <property type="molecule type" value="Genomic_DNA"/>
</dbReference>
<reference evidence="1 2" key="1">
    <citation type="submission" date="2020-07" db="EMBL/GenBank/DDBJ databases">
        <title>Sequencing the genomes of 1000 actinobacteria strains.</title>
        <authorList>
            <person name="Klenk H.-P."/>
        </authorList>
    </citation>
    <scope>NUCLEOTIDE SEQUENCE [LARGE SCALE GENOMIC DNA]</scope>
    <source>
        <strain evidence="1 2">DSM 15165</strain>
    </source>
</reference>
<dbReference type="InterPro" id="IPR021466">
    <property type="entry name" value="Put_rhamnosyl_transferase"/>
</dbReference>